<evidence type="ECO:0000313" key="4">
    <source>
        <dbReference type="Proteomes" id="UP000244174"/>
    </source>
</evidence>
<evidence type="ECO:0000259" key="2">
    <source>
        <dbReference type="Pfam" id="PF04389"/>
    </source>
</evidence>
<dbReference type="PANTHER" id="PTHR12147">
    <property type="entry name" value="METALLOPEPTIDASE M28 FAMILY MEMBER"/>
    <property type="match status" value="1"/>
</dbReference>
<dbReference type="EMBL" id="QBKQ01000001">
    <property type="protein sequence ID" value="PTX44638.1"/>
    <property type="molecule type" value="Genomic_DNA"/>
</dbReference>
<evidence type="ECO:0000313" key="3">
    <source>
        <dbReference type="EMBL" id="PTX44638.1"/>
    </source>
</evidence>
<dbReference type="InterPro" id="IPR007484">
    <property type="entry name" value="Peptidase_M28"/>
</dbReference>
<name>A0A2T6ALE0_9FLAO</name>
<keyword evidence="4" id="KW-1185">Reference proteome</keyword>
<dbReference type="Pfam" id="PF04389">
    <property type="entry name" value="Peptidase_M28"/>
    <property type="match status" value="1"/>
</dbReference>
<reference evidence="3 4" key="1">
    <citation type="submission" date="2018-04" db="EMBL/GenBank/DDBJ databases">
        <title>Genomic Encyclopedia of Archaeal and Bacterial Type Strains, Phase II (KMG-II): from individual species to whole genera.</title>
        <authorList>
            <person name="Goeker M."/>
        </authorList>
    </citation>
    <scope>NUCLEOTIDE SEQUENCE [LARGE SCALE GENOMIC DNA]</scope>
    <source>
        <strain evidence="3 4">DSM 23082</strain>
    </source>
</reference>
<organism evidence="3 4">
    <name type="scientific">Christiangramia gaetbulicola</name>
    <dbReference type="NCBI Taxonomy" id="703340"/>
    <lineage>
        <taxon>Bacteria</taxon>
        <taxon>Pseudomonadati</taxon>
        <taxon>Bacteroidota</taxon>
        <taxon>Flavobacteriia</taxon>
        <taxon>Flavobacteriales</taxon>
        <taxon>Flavobacteriaceae</taxon>
        <taxon>Christiangramia</taxon>
    </lineage>
</organism>
<keyword evidence="1" id="KW-0732">Signal</keyword>
<dbReference type="Proteomes" id="UP000244174">
    <property type="component" value="Unassembled WGS sequence"/>
</dbReference>
<feature type="chain" id="PRO_5015587497" evidence="1">
    <location>
        <begin position="20"/>
        <end position="328"/>
    </location>
</feature>
<dbReference type="RefSeq" id="WP_211307584.1">
    <property type="nucleotide sequence ID" value="NZ_QBKQ01000001.1"/>
</dbReference>
<dbReference type="GO" id="GO:0008235">
    <property type="term" value="F:metalloexopeptidase activity"/>
    <property type="evidence" value="ECO:0007669"/>
    <property type="project" value="InterPro"/>
</dbReference>
<dbReference type="AlphaFoldDB" id="A0A2T6ALE0"/>
<accession>A0A2T6ALE0</accession>
<proteinExistence type="predicted"/>
<feature type="signal peptide" evidence="1">
    <location>
        <begin position="1"/>
        <end position="19"/>
    </location>
</feature>
<protein>
    <submittedName>
        <fullName evidence="3">Peptidase M28-like protein</fullName>
    </submittedName>
</protein>
<sequence>MMKYIYLFCFLFCLSTVHGQKTSEKIEINEDMLLHNLKVISHDSLEGRFFGTVGNYKAQKYIAGQFDSLGVEPLIASGYIQEFPYTFKKEFRQEVYPVLNPGKDYMNVPDTTVTGGNVLAVIKGKTNKNIIITAHFDHLGIIDGEIFNGADDNAAGASALISIASYFKDRSPKHNLVFAAVDAEEINSLGCQYFLDNFPFPIEDIALNINMDMIAHNDSRELYASGYYHNPTLKKALDNIETYDLKLLFGHDKPGNIGQDDWTYSSDHRVFFANDIPYVYFGVEDHEDYHQSTDTFENINPEFYISAVKLIINAIESYDSYLYEEVGN</sequence>
<evidence type="ECO:0000256" key="1">
    <source>
        <dbReference type="SAM" id="SignalP"/>
    </source>
</evidence>
<dbReference type="PANTHER" id="PTHR12147:SF26">
    <property type="entry name" value="PEPTIDASE M28 DOMAIN-CONTAINING PROTEIN"/>
    <property type="match status" value="1"/>
</dbReference>
<dbReference type="Gene3D" id="3.40.630.10">
    <property type="entry name" value="Zn peptidases"/>
    <property type="match status" value="1"/>
</dbReference>
<feature type="domain" description="Peptidase M28" evidence="2">
    <location>
        <begin position="117"/>
        <end position="312"/>
    </location>
</feature>
<comment type="caution">
    <text evidence="3">The sequence shown here is derived from an EMBL/GenBank/DDBJ whole genome shotgun (WGS) entry which is preliminary data.</text>
</comment>
<gene>
    <name evidence="3" type="ORF">C8P64_0620</name>
</gene>
<dbReference type="SUPFAM" id="SSF53187">
    <property type="entry name" value="Zn-dependent exopeptidases"/>
    <property type="match status" value="1"/>
</dbReference>
<dbReference type="InterPro" id="IPR045175">
    <property type="entry name" value="M28_fam"/>
</dbReference>
<dbReference type="GO" id="GO:0006508">
    <property type="term" value="P:proteolysis"/>
    <property type="evidence" value="ECO:0007669"/>
    <property type="project" value="InterPro"/>
</dbReference>